<reference evidence="1" key="1">
    <citation type="submission" date="2020-08" db="EMBL/GenBank/DDBJ databases">
        <title>Multicomponent nature underlies the extraordinary mechanical properties of spider dragline silk.</title>
        <authorList>
            <person name="Kono N."/>
            <person name="Nakamura H."/>
            <person name="Mori M."/>
            <person name="Yoshida Y."/>
            <person name="Ohtoshi R."/>
            <person name="Malay A.D."/>
            <person name="Moran D.A.P."/>
            <person name="Tomita M."/>
            <person name="Numata K."/>
            <person name="Arakawa K."/>
        </authorList>
    </citation>
    <scope>NUCLEOTIDE SEQUENCE</scope>
</reference>
<dbReference type="EMBL" id="BMAW01122535">
    <property type="protein sequence ID" value="GFT99329.1"/>
    <property type="molecule type" value="Genomic_DNA"/>
</dbReference>
<gene>
    <name evidence="1" type="primary">AVEN_83606_1</name>
    <name evidence="1" type="ORF">NPIL_600951</name>
</gene>
<name>A0A8X6Q790_NEPPI</name>
<evidence type="ECO:0000313" key="1">
    <source>
        <dbReference type="EMBL" id="GFT99329.1"/>
    </source>
</evidence>
<accession>A0A8X6Q790</accession>
<dbReference type="AlphaFoldDB" id="A0A8X6Q790"/>
<dbReference type="OrthoDB" id="6435852at2759"/>
<organism evidence="1 2">
    <name type="scientific">Nephila pilipes</name>
    <name type="common">Giant wood spider</name>
    <name type="synonym">Nephila maculata</name>
    <dbReference type="NCBI Taxonomy" id="299642"/>
    <lineage>
        <taxon>Eukaryota</taxon>
        <taxon>Metazoa</taxon>
        <taxon>Ecdysozoa</taxon>
        <taxon>Arthropoda</taxon>
        <taxon>Chelicerata</taxon>
        <taxon>Arachnida</taxon>
        <taxon>Araneae</taxon>
        <taxon>Araneomorphae</taxon>
        <taxon>Entelegynae</taxon>
        <taxon>Araneoidea</taxon>
        <taxon>Nephilidae</taxon>
        <taxon>Nephila</taxon>
    </lineage>
</organism>
<comment type="caution">
    <text evidence="1">The sequence shown here is derived from an EMBL/GenBank/DDBJ whole genome shotgun (WGS) entry which is preliminary data.</text>
</comment>
<keyword evidence="2" id="KW-1185">Reference proteome</keyword>
<evidence type="ECO:0000313" key="2">
    <source>
        <dbReference type="Proteomes" id="UP000887013"/>
    </source>
</evidence>
<sequence>MQKTASMRIIYLLDKKQTPKEKRNEKHPLAADYGNSGFHQKTFTVQRKDYWGRADLEIDFTHPLQPCRLFPRCVCVSHPLFNRVKSLEAMAKSCIGSIPTNNGRSASQKPPGMAATTKMDHQAAEKNKVGEVAFSIGIQVREERLLAFASCSPCA</sequence>
<protein>
    <submittedName>
        <fullName evidence="1">Uncharacterized protein</fullName>
    </submittedName>
</protein>
<dbReference type="Proteomes" id="UP000887013">
    <property type="component" value="Unassembled WGS sequence"/>
</dbReference>
<proteinExistence type="predicted"/>